<evidence type="ECO:0000313" key="2">
    <source>
        <dbReference type="Proteomes" id="UP000814033"/>
    </source>
</evidence>
<dbReference type="Proteomes" id="UP000814033">
    <property type="component" value="Unassembled WGS sequence"/>
</dbReference>
<comment type="caution">
    <text evidence="1">The sequence shown here is derived from an EMBL/GenBank/DDBJ whole genome shotgun (WGS) entry which is preliminary data.</text>
</comment>
<proteinExistence type="predicted"/>
<protein>
    <submittedName>
        <fullName evidence="1">Uncharacterized protein</fullName>
    </submittedName>
</protein>
<sequence length="152" mass="16664">MLFWELGFEPDLVYDRPVPKLGPAPGRGWVQTTLQEMPCPLAEWSAQKFGSSSLSQLPPSRSWPHWCDMVHDVVGACLVNSGRPHPSPSSPTVGLPVSLCFNRCDMLLVRSSDGRIREVLVEIAPANVGIDVGTKVVPRRLDDHTSLTDVGH</sequence>
<accession>A0ACB8RFI6</accession>
<organism evidence="1 2">
    <name type="scientific">Auriscalpium vulgare</name>
    <dbReference type="NCBI Taxonomy" id="40419"/>
    <lineage>
        <taxon>Eukaryota</taxon>
        <taxon>Fungi</taxon>
        <taxon>Dikarya</taxon>
        <taxon>Basidiomycota</taxon>
        <taxon>Agaricomycotina</taxon>
        <taxon>Agaricomycetes</taxon>
        <taxon>Russulales</taxon>
        <taxon>Auriscalpiaceae</taxon>
        <taxon>Auriscalpium</taxon>
    </lineage>
</organism>
<name>A0ACB8RFI6_9AGAM</name>
<gene>
    <name evidence="1" type="ORF">FA95DRAFT_584199</name>
</gene>
<evidence type="ECO:0000313" key="1">
    <source>
        <dbReference type="EMBL" id="KAI0042383.1"/>
    </source>
</evidence>
<reference evidence="1" key="1">
    <citation type="submission" date="2021-02" db="EMBL/GenBank/DDBJ databases">
        <authorList>
            <consortium name="DOE Joint Genome Institute"/>
            <person name="Ahrendt S."/>
            <person name="Looney B.P."/>
            <person name="Miyauchi S."/>
            <person name="Morin E."/>
            <person name="Drula E."/>
            <person name="Courty P.E."/>
            <person name="Chicoki N."/>
            <person name="Fauchery L."/>
            <person name="Kohler A."/>
            <person name="Kuo A."/>
            <person name="Labutti K."/>
            <person name="Pangilinan J."/>
            <person name="Lipzen A."/>
            <person name="Riley R."/>
            <person name="Andreopoulos W."/>
            <person name="He G."/>
            <person name="Johnson J."/>
            <person name="Barry K.W."/>
            <person name="Grigoriev I.V."/>
            <person name="Nagy L."/>
            <person name="Hibbett D."/>
            <person name="Henrissat B."/>
            <person name="Matheny P.B."/>
            <person name="Labbe J."/>
            <person name="Martin F."/>
        </authorList>
    </citation>
    <scope>NUCLEOTIDE SEQUENCE</scope>
    <source>
        <strain evidence="1">FP105234-sp</strain>
    </source>
</reference>
<keyword evidence="2" id="KW-1185">Reference proteome</keyword>
<dbReference type="EMBL" id="MU276069">
    <property type="protein sequence ID" value="KAI0042383.1"/>
    <property type="molecule type" value="Genomic_DNA"/>
</dbReference>
<reference evidence="1" key="2">
    <citation type="journal article" date="2022" name="New Phytol.">
        <title>Evolutionary transition to the ectomycorrhizal habit in the genomes of a hyperdiverse lineage of mushroom-forming fungi.</title>
        <authorList>
            <person name="Looney B."/>
            <person name="Miyauchi S."/>
            <person name="Morin E."/>
            <person name="Drula E."/>
            <person name="Courty P.E."/>
            <person name="Kohler A."/>
            <person name="Kuo A."/>
            <person name="LaButti K."/>
            <person name="Pangilinan J."/>
            <person name="Lipzen A."/>
            <person name="Riley R."/>
            <person name="Andreopoulos W."/>
            <person name="He G."/>
            <person name="Johnson J."/>
            <person name="Nolan M."/>
            <person name="Tritt A."/>
            <person name="Barry K.W."/>
            <person name="Grigoriev I.V."/>
            <person name="Nagy L.G."/>
            <person name="Hibbett D."/>
            <person name="Henrissat B."/>
            <person name="Matheny P.B."/>
            <person name="Labbe J."/>
            <person name="Martin F.M."/>
        </authorList>
    </citation>
    <scope>NUCLEOTIDE SEQUENCE</scope>
    <source>
        <strain evidence="1">FP105234-sp</strain>
    </source>
</reference>